<dbReference type="EMBL" id="WHUG01000011">
    <property type="protein sequence ID" value="MQA41038.1"/>
    <property type="molecule type" value="Genomic_DNA"/>
</dbReference>
<keyword evidence="1" id="KW-0812">Transmembrane</keyword>
<evidence type="ECO:0000313" key="3">
    <source>
        <dbReference type="Proteomes" id="UP000440498"/>
    </source>
</evidence>
<organism evidence="2 3">
    <name type="scientific">Rugamonas aquatica</name>
    <dbReference type="NCBI Taxonomy" id="2743357"/>
    <lineage>
        <taxon>Bacteria</taxon>
        <taxon>Pseudomonadati</taxon>
        <taxon>Pseudomonadota</taxon>
        <taxon>Betaproteobacteria</taxon>
        <taxon>Burkholderiales</taxon>
        <taxon>Oxalobacteraceae</taxon>
        <taxon>Telluria group</taxon>
        <taxon>Rugamonas</taxon>
    </lineage>
</organism>
<feature type="transmembrane region" description="Helical" evidence="1">
    <location>
        <begin position="93"/>
        <end position="114"/>
    </location>
</feature>
<keyword evidence="1" id="KW-1133">Transmembrane helix</keyword>
<comment type="caution">
    <text evidence="2">The sequence shown here is derived from an EMBL/GenBank/DDBJ whole genome shotgun (WGS) entry which is preliminary data.</text>
</comment>
<dbReference type="InterPro" id="IPR047798">
    <property type="entry name" value="BPSS1780-like"/>
</dbReference>
<gene>
    <name evidence="2" type="ORF">GEV02_23130</name>
</gene>
<feature type="transmembrane region" description="Helical" evidence="1">
    <location>
        <begin position="184"/>
        <end position="204"/>
    </location>
</feature>
<dbReference type="AlphaFoldDB" id="A0A6A7N866"/>
<name>A0A6A7N866_9BURK</name>
<feature type="transmembrane region" description="Helical" evidence="1">
    <location>
        <begin position="139"/>
        <end position="163"/>
    </location>
</feature>
<protein>
    <recommendedName>
        <fullName evidence="4">Transmembrane protein</fullName>
    </recommendedName>
</protein>
<reference evidence="2 3" key="1">
    <citation type="submission" date="2019-10" db="EMBL/GenBank/DDBJ databases">
        <title>Two novel species isolated from a subtropical stream in China.</title>
        <authorList>
            <person name="Lu H."/>
        </authorList>
    </citation>
    <scope>NUCLEOTIDE SEQUENCE [LARGE SCALE GENOMIC DNA]</scope>
    <source>
        <strain evidence="2 3">FT29W</strain>
    </source>
</reference>
<evidence type="ECO:0000256" key="1">
    <source>
        <dbReference type="SAM" id="Phobius"/>
    </source>
</evidence>
<dbReference type="RefSeq" id="WP_152840322.1">
    <property type="nucleotide sequence ID" value="NZ_WHUG01000011.1"/>
</dbReference>
<keyword evidence="1" id="KW-0472">Membrane</keyword>
<feature type="transmembrane region" description="Helical" evidence="1">
    <location>
        <begin position="27"/>
        <end position="48"/>
    </location>
</feature>
<sequence length="257" mass="28331">MSKLPARTGWHWVKQALQLFRKQPGALMALFFCCMFLSLFSLVVPLLGSVAPTLLAPMFSIALLQACADIDHDQRALPKLVFSGFRKPARGPLLGLGLLYLLVMLFALAVLSWLDDGVLIKMATRQIPMDKDLLEDSRSALFVSSGIYMLGWMLTSLAAPLIYWQKMTLAKALFFSVVTVARDFKAFLSAAVVLFLMFQIGSAIPVLLFDSAQLEVTAIFTLFLIMVVLMHCTLYACYRQIFGTPEASAPPATPPTA</sequence>
<dbReference type="Proteomes" id="UP000440498">
    <property type="component" value="Unassembled WGS sequence"/>
</dbReference>
<keyword evidence="3" id="KW-1185">Reference proteome</keyword>
<accession>A0A6A7N866</accession>
<dbReference type="NCBIfam" id="NF041043">
    <property type="entry name" value="BPSS1780_fam"/>
    <property type="match status" value="1"/>
</dbReference>
<evidence type="ECO:0000313" key="2">
    <source>
        <dbReference type="EMBL" id="MQA41038.1"/>
    </source>
</evidence>
<evidence type="ECO:0008006" key="4">
    <source>
        <dbReference type="Google" id="ProtNLM"/>
    </source>
</evidence>
<feature type="transmembrane region" description="Helical" evidence="1">
    <location>
        <begin position="216"/>
        <end position="238"/>
    </location>
</feature>
<proteinExistence type="predicted"/>